<proteinExistence type="predicted"/>
<dbReference type="CDD" id="cd01392">
    <property type="entry name" value="HTH_LacI"/>
    <property type="match status" value="1"/>
</dbReference>
<evidence type="ECO:0000256" key="3">
    <source>
        <dbReference type="ARBA" id="ARBA00023125"/>
    </source>
</evidence>
<dbReference type="OrthoDB" id="7811243at2"/>
<feature type="domain" description="HTH lacI-type" evidence="5">
    <location>
        <begin position="6"/>
        <end position="60"/>
    </location>
</feature>
<dbReference type="RefSeq" id="WP_089271306.1">
    <property type="nucleotide sequence ID" value="NZ_FZNN01000012.1"/>
</dbReference>
<dbReference type="SUPFAM" id="SSF47413">
    <property type="entry name" value="lambda repressor-like DNA-binding domains"/>
    <property type="match status" value="1"/>
</dbReference>
<dbReference type="Gene3D" id="1.10.260.40">
    <property type="entry name" value="lambda repressor-like DNA-binding domains"/>
    <property type="match status" value="1"/>
</dbReference>
<dbReference type="PANTHER" id="PTHR30146:SF148">
    <property type="entry name" value="HTH-TYPE TRANSCRIPTIONAL REPRESSOR PURR-RELATED"/>
    <property type="match status" value="1"/>
</dbReference>
<dbReference type="EMBL" id="FZNN01000012">
    <property type="protein sequence ID" value="SNR60059.1"/>
    <property type="molecule type" value="Genomic_DNA"/>
</dbReference>
<protein>
    <submittedName>
        <fullName evidence="6">Transcriptional regulator, LacI family</fullName>
    </submittedName>
</protein>
<keyword evidence="7" id="KW-1185">Reference proteome</keyword>
<sequence length="343" mass="36789">MNTRRPTILDVARAAGVSKSTVSLVVRGSPTVKEDTAKQVREAMAATGYVYNRAAANLRKSSVGLIGLVINDLRNPFFTEFATSVQMALSAQGYATVISNSDEDGALQAQMVSSMIEHGVSAFIISPAYGQEAETFDQIARAGIPCLQVLRQVDPRGDLFPFATFDFARGGLLATQHLIEQGARNIAFVGGLEDRAVTTERMSGYLEALIGTGVQPTSFHGRATRAFGAEIAEKISRETPEIDAAVCFNDQVALGLLSGFARLGRRVGEDFRIVGFDDIEECNQVWPRLSSVDCDIAQFGRDAAAALLDWVETGQRPPALRRAPVSLAARETSLGIDPEGTSS</sequence>
<organism evidence="6 7">
    <name type="scientific">Puniceibacterium sediminis</name>
    <dbReference type="NCBI Taxonomy" id="1608407"/>
    <lineage>
        <taxon>Bacteria</taxon>
        <taxon>Pseudomonadati</taxon>
        <taxon>Pseudomonadota</taxon>
        <taxon>Alphaproteobacteria</taxon>
        <taxon>Rhodobacterales</taxon>
        <taxon>Paracoccaceae</taxon>
        <taxon>Puniceibacterium</taxon>
    </lineage>
</organism>
<dbReference type="InterPro" id="IPR000843">
    <property type="entry name" value="HTH_LacI"/>
</dbReference>
<evidence type="ECO:0000256" key="1">
    <source>
        <dbReference type="ARBA" id="ARBA00022491"/>
    </source>
</evidence>
<dbReference type="InterPro" id="IPR010982">
    <property type="entry name" value="Lambda_DNA-bd_dom_sf"/>
</dbReference>
<dbReference type="InterPro" id="IPR028082">
    <property type="entry name" value="Peripla_BP_I"/>
</dbReference>
<dbReference type="Proteomes" id="UP000198417">
    <property type="component" value="Unassembled WGS sequence"/>
</dbReference>
<dbReference type="InterPro" id="IPR046335">
    <property type="entry name" value="LacI/GalR-like_sensor"/>
</dbReference>
<dbReference type="Pfam" id="PF00356">
    <property type="entry name" value="LacI"/>
    <property type="match status" value="1"/>
</dbReference>
<accession>A0A238XPZ1</accession>
<reference evidence="6 7" key="1">
    <citation type="submission" date="2017-06" db="EMBL/GenBank/DDBJ databases">
        <authorList>
            <person name="Kim H.J."/>
            <person name="Triplett B.A."/>
        </authorList>
    </citation>
    <scope>NUCLEOTIDE SEQUENCE [LARGE SCALE GENOMIC DNA]</scope>
    <source>
        <strain evidence="6 7">DSM 29052</strain>
    </source>
</reference>
<keyword evidence="3" id="KW-0238">DNA-binding</keyword>
<dbReference type="Gene3D" id="3.40.50.2300">
    <property type="match status" value="2"/>
</dbReference>
<evidence type="ECO:0000259" key="5">
    <source>
        <dbReference type="PROSITE" id="PS50932"/>
    </source>
</evidence>
<dbReference type="GO" id="GO:0000976">
    <property type="term" value="F:transcription cis-regulatory region binding"/>
    <property type="evidence" value="ECO:0007669"/>
    <property type="project" value="TreeGrafter"/>
</dbReference>
<keyword evidence="1" id="KW-0678">Repressor</keyword>
<evidence type="ECO:0000256" key="4">
    <source>
        <dbReference type="ARBA" id="ARBA00023163"/>
    </source>
</evidence>
<keyword evidence="2" id="KW-0805">Transcription regulation</keyword>
<dbReference type="SUPFAM" id="SSF53822">
    <property type="entry name" value="Periplasmic binding protein-like I"/>
    <property type="match status" value="1"/>
</dbReference>
<name>A0A238XPZ1_9RHOB</name>
<dbReference type="PROSITE" id="PS00356">
    <property type="entry name" value="HTH_LACI_1"/>
    <property type="match status" value="1"/>
</dbReference>
<dbReference type="GO" id="GO:0003700">
    <property type="term" value="F:DNA-binding transcription factor activity"/>
    <property type="evidence" value="ECO:0007669"/>
    <property type="project" value="TreeGrafter"/>
</dbReference>
<keyword evidence="4" id="KW-0804">Transcription</keyword>
<dbReference type="SMART" id="SM00354">
    <property type="entry name" value="HTH_LACI"/>
    <property type="match status" value="1"/>
</dbReference>
<dbReference type="PANTHER" id="PTHR30146">
    <property type="entry name" value="LACI-RELATED TRANSCRIPTIONAL REPRESSOR"/>
    <property type="match status" value="1"/>
</dbReference>
<dbReference type="AlphaFoldDB" id="A0A238XPZ1"/>
<gene>
    <name evidence="6" type="ORF">SAMN06265370_11238</name>
</gene>
<evidence type="ECO:0000313" key="6">
    <source>
        <dbReference type="EMBL" id="SNR60059.1"/>
    </source>
</evidence>
<dbReference type="CDD" id="cd06289">
    <property type="entry name" value="PBP1_MalI-like"/>
    <property type="match status" value="1"/>
</dbReference>
<evidence type="ECO:0000313" key="7">
    <source>
        <dbReference type="Proteomes" id="UP000198417"/>
    </source>
</evidence>
<dbReference type="PROSITE" id="PS50932">
    <property type="entry name" value="HTH_LACI_2"/>
    <property type="match status" value="1"/>
</dbReference>
<evidence type="ECO:0000256" key="2">
    <source>
        <dbReference type="ARBA" id="ARBA00023015"/>
    </source>
</evidence>
<dbReference type="Pfam" id="PF13377">
    <property type="entry name" value="Peripla_BP_3"/>
    <property type="match status" value="1"/>
</dbReference>